<organism evidence="1 2">
    <name type="scientific">Frankia torreyi</name>
    <dbReference type="NCBI Taxonomy" id="1856"/>
    <lineage>
        <taxon>Bacteria</taxon>
        <taxon>Bacillati</taxon>
        <taxon>Actinomycetota</taxon>
        <taxon>Actinomycetes</taxon>
        <taxon>Frankiales</taxon>
        <taxon>Frankiaceae</taxon>
        <taxon>Frankia</taxon>
    </lineage>
</organism>
<evidence type="ECO:0000313" key="2">
    <source>
        <dbReference type="Proteomes" id="UP000032545"/>
    </source>
</evidence>
<evidence type="ECO:0008006" key="3">
    <source>
        <dbReference type="Google" id="ProtNLM"/>
    </source>
</evidence>
<keyword evidence="2" id="KW-1185">Reference proteome</keyword>
<accession>A0A0D8BFP1</accession>
<dbReference type="AlphaFoldDB" id="A0A0D8BFP1"/>
<name>A0A0D8BFP1_9ACTN</name>
<proteinExistence type="predicted"/>
<reference evidence="2" key="1">
    <citation type="submission" date="2015-02" db="EMBL/GenBank/DDBJ databases">
        <title>Draft Genome of Frankia sp. CpI1-S.</title>
        <authorList>
            <person name="Oshone R.T."/>
            <person name="Ngom M."/>
            <person name="Ghodhbane-Gtari F."/>
            <person name="Gtari M."/>
            <person name="Morris K."/>
            <person name="Thomas K."/>
            <person name="Sen A."/>
            <person name="Tisa L.S."/>
        </authorList>
    </citation>
    <scope>NUCLEOTIDE SEQUENCE [LARGE SCALE GENOMIC DNA]</scope>
    <source>
        <strain evidence="2">CpI1-S</strain>
    </source>
</reference>
<dbReference type="PATRIC" id="fig|1502723.3.peg.1864"/>
<dbReference type="RefSeq" id="WP_044885370.1">
    <property type="nucleotide sequence ID" value="NZ_JYFN01000018.1"/>
</dbReference>
<gene>
    <name evidence="1" type="ORF">FF36_02745</name>
</gene>
<reference evidence="1 2" key="2">
    <citation type="journal article" date="2016" name="Genome Announc.">
        <title>Permanent Draft Genome Sequences for Two Variants of Frankia sp. Strain CpI1, the First Frankia Strain Isolated from Root Nodules of Comptonia peregrina.</title>
        <authorList>
            <person name="Oshone R."/>
            <person name="Hurst S.G.IV."/>
            <person name="Abebe-Akele F."/>
            <person name="Simpson S."/>
            <person name="Morris K."/>
            <person name="Thomas W.K."/>
            <person name="Tisa L.S."/>
        </authorList>
    </citation>
    <scope>NUCLEOTIDE SEQUENCE [LARGE SCALE GENOMIC DNA]</scope>
    <source>
        <strain evidence="2">CpI1-S</strain>
    </source>
</reference>
<evidence type="ECO:0000313" key="1">
    <source>
        <dbReference type="EMBL" id="KJE22971.1"/>
    </source>
</evidence>
<sequence length="158" mass="17999">MRRCLKSLISGTLLEERSQTPRRVDRVGYDSAKRSHAFVAMPYTEPFGDILNYGIAPSIRSVGLLCERMDGLSFTGDVLEYMKEKIRTARLVVADLSDANPNVYLEVGYVWGRDVPCILLCNRSTPIEFDVQGHRCLFYGSIMELEKELTIELRRLFG</sequence>
<dbReference type="OrthoDB" id="5180013at2"/>
<dbReference type="EMBL" id="JYFN01000018">
    <property type="protein sequence ID" value="KJE22971.1"/>
    <property type="molecule type" value="Genomic_DNA"/>
</dbReference>
<dbReference type="Proteomes" id="UP000032545">
    <property type="component" value="Unassembled WGS sequence"/>
</dbReference>
<protein>
    <recommendedName>
        <fullName evidence="3">Nucleoside 2-deoxyribosyltransferase</fullName>
    </recommendedName>
</protein>
<comment type="caution">
    <text evidence="1">The sequence shown here is derived from an EMBL/GenBank/DDBJ whole genome shotgun (WGS) entry which is preliminary data.</text>
</comment>